<dbReference type="RefSeq" id="XP_070889748.1">
    <property type="nucleotide sequence ID" value="XM_071028275.1"/>
</dbReference>
<dbReference type="PANTHER" id="PTHR37849:SF1">
    <property type="entry name" value="YALI0E11605P"/>
    <property type="match status" value="1"/>
</dbReference>
<dbReference type="GeneID" id="98143347"/>
<dbReference type="EMBL" id="JBFXLQ010000005">
    <property type="protein sequence ID" value="KAL2870769.1"/>
    <property type="molecule type" value="Genomic_DNA"/>
</dbReference>
<proteinExistence type="predicted"/>
<organism evidence="2 3">
    <name type="scientific">Aspergillus lucknowensis</name>
    <dbReference type="NCBI Taxonomy" id="176173"/>
    <lineage>
        <taxon>Eukaryota</taxon>
        <taxon>Fungi</taxon>
        <taxon>Dikarya</taxon>
        <taxon>Ascomycota</taxon>
        <taxon>Pezizomycotina</taxon>
        <taxon>Eurotiomycetes</taxon>
        <taxon>Eurotiomycetidae</taxon>
        <taxon>Eurotiales</taxon>
        <taxon>Aspergillaceae</taxon>
        <taxon>Aspergillus</taxon>
        <taxon>Aspergillus subgen. Nidulantes</taxon>
    </lineage>
</organism>
<dbReference type="Proteomes" id="UP001610432">
    <property type="component" value="Unassembled WGS sequence"/>
</dbReference>
<evidence type="ECO:0000313" key="3">
    <source>
        <dbReference type="Proteomes" id="UP001610432"/>
    </source>
</evidence>
<keyword evidence="3" id="KW-1185">Reference proteome</keyword>
<comment type="caution">
    <text evidence="2">The sequence shown here is derived from an EMBL/GenBank/DDBJ whole genome shotgun (WGS) entry which is preliminary data.</text>
</comment>
<keyword evidence="1" id="KW-1133">Transmembrane helix</keyword>
<keyword evidence="1" id="KW-0812">Transmembrane</keyword>
<feature type="transmembrane region" description="Helical" evidence="1">
    <location>
        <begin position="61"/>
        <end position="80"/>
    </location>
</feature>
<sequence>MKENSLIMAVNIRRILPGPRPFPGAPRLTLTRRHFSHTPLMQNAGSTLPAKKPVGAFRGGVFGFLSGALVAGATVYYYILGEYRISNEMLTEDIYALQSATQKLQTYISELETRLDQLQKKK</sequence>
<accession>A0ABR4M1X3</accession>
<keyword evidence="1" id="KW-0472">Membrane</keyword>
<dbReference type="PANTHER" id="PTHR37849">
    <property type="entry name" value="YALI0E11605P"/>
    <property type="match status" value="1"/>
</dbReference>
<evidence type="ECO:0000313" key="2">
    <source>
        <dbReference type="EMBL" id="KAL2870769.1"/>
    </source>
</evidence>
<protein>
    <submittedName>
        <fullName evidence="2">Uncharacterized protein</fullName>
    </submittedName>
</protein>
<gene>
    <name evidence="2" type="ORF">BJX67DRAFT_344562</name>
</gene>
<reference evidence="2 3" key="1">
    <citation type="submission" date="2024-07" db="EMBL/GenBank/DDBJ databases">
        <title>Section-level genome sequencing and comparative genomics of Aspergillus sections Usti and Cavernicolus.</title>
        <authorList>
            <consortium name="Lawrence Berkeley National Laboratory"/>
            <person name="Nybo J.L."/>
            <person name="Vesth T.C."/>
            <person name="Theobald S."/>
            <person name="Frisvad J.C."/>
            <person name="Larsen T.O."/>
            <person name="Kjaerboelling I."/>
            <person name="Rothschild-Mancinelli K."/>
            <person name="Lyhne E.K."/>
            <person name="Kogle M.E."/>
            <person name="Barry K."/>
            <person name="Clum A."/>
            <person name="Na H."/>
            <person name="Ledsgaard L."/>
            <person name="Lin J."/>
            <person name="Lipzen A."/>
            <person name="Kuo A."/>
            <person name="Riley R."/>
            <person name="Mondo S."/>
            <person name="Labutti K."/>
            <person name="Haridas S."/>
            <person name="Pangalinan J."/>
            <person name="Salamov A.A."/>
            <person name="Simmons B.A."/>
            <person name="Magnuson J.K."/>
            <person name="Chen J."/>
            <person name="Drula E."/>
            <person name="Henrissat B."/>
            <person name="Wiebenga A."/>
            <person name="Lubbers R.J."/>
            <person name="Gomes A.C."/>
            <person name="Macurrencykelacurrency M.R."/>
            <person name="Stajich J."/>
            <person name="Grigoriev I.V."/>
            <person name="Mortensen U.H."/>
            <person name="De Vries R.P."/>
            <person name="Baker S.E."/>
            <person name="Andersen M.R."/>
        </authorList>
    </citation>
    <scope>NUCLEOTIDE SEQUENCE [LARGE SCALE GENOMIC DNA]</scope>
    <source>
        <strain evidence="2 3">CBS 449.75</strain>
    </source>
</reference>
<evidence type="ECO:0000256" key="1">
    <source>
        <dbReference type="SAM" id="Phobius"/>
    </source>
</evidence>
<name>A0ABR4M1X3_9EURO</name>